<dbReference type="PANTHER" id="PTHR12468">
    <property type="entry name" value="GPI MANNOSYLTRANSFERASE 2"/>
    <property type="match status" value="1"/>
</dbReference>
<feature type="transmembrane region" description="Helical" evidence="10">
    <location>
        <begin position="249"/>
        <end position="267"/>
    </location>
</feature>
<gene>
    <name evidence="11" type="ORF">ENR15_13290</name>
</gene>
<name>A0A7C3ZUH7_9CYAN</name>
<evidence type="ECO:0000256" key="3">
    <source>
        <dbReference type="ARBA" id="ARBA00022502"/>
    </source>
</evidence>
<comment type="pathway">
    <text evidence="2">Glycolipid biosynthesis; glycosylphosphatidylinositol-anchor biosynthesis.</text>
</comment>
<dbReference type="AlphaFoldDB" id="A0A7C3ZUH7"/>
<dbReference type="GO" id="GO:0000009">
    <property type="term" value="F:alpha-1,6-mannosyltransferase activity"/>
    <property type="evidence" value="ECO:0007669"/>
    <property type="project" value="InterPro"/>
</dbReference>
<evidence type="ECO:0000313" key="11">
    <source>
        <dbReference type="EMBL" id="HGG01586.1"/>
    </source>
</evidence>
<dbReference type="Pfam" id="PF04188">
    <property type="entry name" value="Mannosyl_trans2"/>
    <property type="match status" value="1"/>
</dbReference>
<protein>
    <recommendedName>
        <fullName evidence="12">DUF2029 domain-containing protein</fullName>
    </recommendedName>
</protein>
<evidence type="ECO:0000256" key="10">
    <source>
        <dbReference type="SAM" id="Phobius"/>
    </source>
</evidence>
<keyword evidence="8 10" id="KW-1133">Transmembrane helix</keyword>
<comment type="subcellular location">
    <subcellularLocation>
        <location evidence="1">Endoplasmic reticulum membrane</location>
        <topology evidence="1">Multi-pass membrane protein</topology>
    </subcellularLocation>
</comment>
<keyword evidence="7" id="KW-0256">Endoplasmic reticulum</keyword>
<keyword evidence="9 10" id="KW-0472">Membrane</keyword>
<organism evidence="11">
    <name type="scientific">Planktothricoides sp. SpSt-374</name>
    <dbReference type="NCBI Taxonomy" id="2282167"/>
    <lineage>
        <taxon>Bacteria</taxon>
        <taxon>Bacillati</taxon>
        <taxon>Cyanobacteriota</taxon>
        <taxon>Cyanophyceae</taxon>
        <taxon>Oscillatoriophycideae</taxon>
        <taxon>Oscillatoriales</taxon>
        <taxon>Oscillatoriaceae</taxon>
        <taxon>Planktothricoides</taxon>
    </lineage>
</organism>
<keyword evidence="4" id="KW-0328">Glycosyltransferase</keyword>
<sequence>MLGVAPLLSAPPGGIAATADLSVFSAWDSVYYEKIASLGYATADGGEGLVAFFPLFPLAMRGLMVVGVPVLWAGVIVNNLAFFGALVVVYQLVANRHGPGAARWATAALAWCPFSLFGTVIYSEGLFLWLSGAALRAFERREYGQVVLWGGLATATRPTGVALVGAFVITAFRERRPVVAWVASVAAGWGLLLFSLYCWLDFGNPLAFVAAQRFWRPASGFDWRGWGKIILQVFLGQGNVRAGMLKDPWHPVLMVVIGILGGLLWRFRSRLGEVWYGSGVCVLVVLLWLLAGDPLVNGVAIFGSAYLLWRWRRELSFVVVVYGFGGLGLILASGSTISLGRIAYGILPITMALGVAISRAPRWGYPAMGLFAIILVSLSVRFAQHLWAG</sequence>
<dbReference type="UniPathway" id="UPA00196"/>
<evidence type="ECO:0000256" key="1">
    <source>
        <dbReference type="ARBA" id="ARBA00004477"/>
    </source>
</evidence>
<feature type="transmembrane region" description="Helical" evidence="10">
    <location>
        <begin position="311"/>
        <end position="332"/>
    </location>
</feature>
<evidence type="ECO:0000256" key="7">
    <source>
        <dbReference type="ARBA" id="ARBA00022824"/>
    </source>
</evidence>
<dbReference type="EMBL" id="DSPX01000131">
    <property type="protein sequence ID" value="HGG01586.1"/>
    <property type="molecule type" value="Genomic_DNA"/>
</dbReference>
<reference evidence="11" key="1">
    <citation type="journal article" date="2020" name="mSystems">
        <title>Genome- and Community-Level Interaction Insights into Carbon Utilization and Element Cycling Functions of Hydrothermarchaeota in Hydrothermal Sediment.</title>
        <authorList>
            <person name="Zhou Z."/>
            <person name="Liu Y."/>
            <person name="Xu W."/>
            <person name="Pan J."/>
            <person name="Luo Z.H."/>
            <person name="Li M."/>
        </authorList>
    </citation>
    <scope>NUCLEOTIDE SEQUENCE [LARGE SCALE GENOMIC DNA]</scope>
    <source>
        <strain evidence="11">SpSt-374</strain>
    </source>
</reference>
<keyword evidence="3" id="KW-0337">GPI-anchor biosynthesis</keyword>
<evidence type="ECO:0000256" key="9">
    <source>
        <dbReference type="ARBA" id="ARBA00023136"/>
    </source>
</evidence>
<dbReference type="PANTHER" id="PTHR12468:SF2">
    <property type="entry name" value="GPI MANNOSYLTRANSFERASE 2"/>
    <property type="match status" value="1"/>
</dbReference>
<evidence type="ECO:0000256" key="2">
    <source>
        <dbReference type="ARBA" id="ARBA00004687"/>
    </source>
</evidence>
<feature type="transmembrane region" description="Helical" evidence="10">
    <location>
        <begin position="105"/>
        <end position="129"/>
    </location>
</feature>
<evidence type="ECO:0000256" key="4">
    <source>
        <dbReference type="ARBA" id="ARBA00022676"/>
    </source>
</evidence>
<evidence type="ECO:0000256" key="5">
    <source>
        <dbReference type="ARBA" id="ARBA00022679"/>
    </source>
</evidence>
<evidence type="ECO:0000256" key="8">
    <source>
        <dbReference type="ARBA" id="ARBA00022989"/>
    </source>
</evidence>
<proteinExistence type="predicted"/>
<keyword evidence="6 10" id="KW-0812">Transmembrane</keyword>
<evidence type="ECO:0008006" key="12">
    <source>
        <dbReference type="Google" id="ProtNLM"/>
    </source>
</evidence>
<feature type="transmembrane region" description="Helical" evidence="10">
    <location>
        <begin position="178"/>
        <end position="197"/>
    </location>
</feature>
<accession>A0A7C3ZUH7</accession>
<keyword evidence="5" id="KW-0808">Transferase</keyword>
<dbReference type="GO" id="GO:0004376">
    <property type="term" value="F:GPI mannosyltransferase activity"/>
    <property type="evidence" value="ECO:0007669"/>
    <property type="project" value="InterPro"/>
</dbReference>
<feature type="transmembrane region" description="Helical" evidence="10">
    <location>
        <begin position="363"/>
        <end position="383"/>
    </location>
</feature>
<comment type="caution">
    <text evidence="11">The sequence shown here is derived from an EMBL/GenBank/DDBJ whole genome shotgun (WGS) entry which is preliminary data.</text>
</comment>
<dbReference type="GO" id="GO:0016020">
    <property type="term" value="C:membrane"/>
    <property type="evidence" value="ECO:0007669"/>
    <property type="project" value="GOC"/>
</dbReference>
<feature type="transmembrane region" description="Helical" evidence="10">
    <location>
        <begin position="149"/>
        <end position="171"/>
    </location>
</feature>
<dbReference type="GO" id="GO:0031501">
    <property type="term" value="C:mannosyltransferase complex"/>
    <property type="evidence" value="ECO:0007669"/>
    <property type="project" value="TreeGrafter"/>
</dbReference>
<feature type="transmembrane region" description="Helical" evidence="10">
    <location>
        <begin position="70"/>
        <end position="93"/>
    </location>
</feature>
<evidence type="ECO:0000256" key="6">
    <source>
        <dbReference type="ARBA" id="ARBA00022692"/>
    </source>
</evidence>
<dbReference type="InterPro" id="IPR007315">
    <property type="entry name" value="PIG-V/Gpi18"/>
</dbReference>
<dbReference type="GO" id="GO:0006506">
    <property type="term" value="P:GPI anchor biosynthetic process"/>
    <property type="evidence" value="ECO:0007669"/>
    <property type="project" value="UniProtKB-UniPathway"/>
</dbReference>
<feature type="transmembrane region" description="Helical" evidence="10">
    <location>
        <begin position="274"/>
        <end position="291"/>
    </location>
</feature>